<dbReference type="GO" id="GO:0006913">
    <property type="term" value="P:nucleocytoplasmic transport"/>
    <property type="evidence" value="ECO:0007669"/>
    <property type="project" value="TreeGrafter"/>
</dbReference>
<evidence type="ECO:0008006" key="7">
    <source>
        <dbReference type="Google" id="ProtNLM"/>
    </source>
</evidence>
<keyword evidence="2" id="KW-0433">Leucine-rich repeat</keyword>
<feature type="compositionally biased region" description="Polar residues" evidence="4">
    <location>
        <begin position="31"/>
        <end position="54"/>
    </location>
</feature>
<dbReference type="Gene3D" id="3.80.10.10">
    <property type="entry name" value="Ribonuclease Inhibitor"/>
    <property type="match status" value="3"/>
</dbReference>
<organism evidence="5 6">
    <name type="scientific">Linnemannia hyalina</name>
    <dbReference type="NCBI Taxonomy" id="64524"/>
    <lineage>
        <taxon>Eukaryota</taxon>
        <taxon>Fungi</taxon>
        <taxon>Fungi incertae sedis</taxon>
        <taxon>Mucoromycota</taxon>
        <taxon>Mortierellomycotina</taxon>
        <taxon>Mortierellomycetes</taxon>
        <taxon>Mortierellales</taxon>
        <taxon>Mortierellaceae</taxon>
        <taxon>Linnemannia</taxon>
    </lineage>
</organism>
<dbReference type="Proteomes" id="UP000707451">
    <property type="component" value="Unassembled WGS sequence"/>
</dbReference>
<dbReference type="GO" id="GO:0005096">
    <property type="term" value="F:GTPase activator activity"/>
    <property type="evidence" value="ECO:0007669"/>
    <property type="project" value="UniProtKB-KW"/>
</dbReference>
<evidence type="ECO:0000256" key="1">
    <source>
        <dbReference type="ARBA" id="ARBA00022468"/>
    </source>
</evidence>
<keyword evidence="3" id="KW-0677">Repeat</keyword>
<dbReference type="InterPro" id="IPR027038">
    <property type="entry name" value="RanGap"/>
</dbReference>
<evidence type="ECO:0000256" key="2">
    <source>
        <dbReference type="ARBA" id="ARBA00022614"/>
    </source>
</evidence>
<proteinExistence type="predicted"/>
<dbReference type="AlphaFoldDB" id="A0A9P8BVX5"/>
<dbReference type="OrthoDB" id="120976at2759"/>
<feature type="compositionally biased region" description="Polar residues" evidence="4">
    <location>
        <begin position="880"/>
        <end position="891"/>
    </location>
</feature>
<keyword evidence="6" id="KW-1185">Reference proteome</keyword>
<feature type="region of interest" description="Disordered" evidence="4">
    <location>
        <begin position="1"/>
        <end position="98"/>
    </location>
</feature>
<dbReference type="InterPro" id="IPR032675">
    <property type="entry name" value="LRR_dom_sf"/>
</dbReference>
<sequence length="1163" mass="127738">MHPSNISSQDTPETDISITNNGNNDNDKTSTKSTLHVNDDNINNSPAESDTTTLPEMPALDPLSSPINETTAPTSPKDSTDSTPSTPTAETNQDAVTTVDGKPDAALTEAMTDEPVNAAAEPIAPVASNGQPVLQRSSSSQHQGMIIITKPKLKRPPLRAIDLSSTPKKSILRKKTAYPFIEQPVRSPVFKSQWLQSTVSKLAAMSGPTTPTAYTANGPSMFQKLVSQATAAAAVTPQGHPPIPSGPPVGRPRTGPPVFVNNERPISFLESNGSVTSLLSDKSLKRVRFSVGQLRTEHVFHNDDAYESEEESEPRRVPVAPAPVQPKKVIMTSEGVLVDDNIYTAKEIMNYYLTACNSREEFPIERLINDMQIASGRTSNPLLTTIDLTGMDVKSLPALHRKKINGEPLPRRALDPISDVLTLEFGLKHLILDNCALEDDTLKMLLYSLLLTDTLTLLSLQDNKRIKSLGFKYVSVFVKKTKALKSLNISGIPMDKKSIEFLAHALKIGRLGFGSRLEELRMDRCGLRGNLLETIAPAIRESNLRQVSMRSNRIGATGGVWIGVMMRDYDDQPNKVIPINNEEQGFKRVFPGIVNPELLKRTRGIETLDVSDNDLRQGADYVAQTLRRNMSLKCLILANNNLDPARLVVLADALKLNIGLEALDLSDNRVCGPVITGMNALTQKLVYNKTLTKLSLSNTGIQSEGAIALAEFLPETRTLVQLDLTGNDLVDIAGVMALSVSIRMNKSITCLDMNVPPNDAEFARLSRDILRACIRNMEAKTGSNEGMPSPDDMPTNTIFRHPSAAIIPEPVAPSVEDSRWSLLEVVAGELYRTRETLTALERALNREKAMRRDWYEHLYGRVAHESRNYQNGHTGEYNEDSQTPSTPTTPLVHTPEDKKMLDILKGVLYRAPPPIEQLYHQCKRHQANIMNLLTRVDNERAMLELESLGNTINSFLQAYRALFALPEMPLNMMVGKRTNSLPPATPTEQSSPEADSSSAVPQGQQEQEQGHDDAQVVPDVSTEEVADDMESSFLLEDDDDMDDEVFTNDALNDVRRSSLLASERRSPTLTSTATMAADESAPETSDNTYRGRGLKPTPVNTLDTDGVEGERSPSALASPLEKLRKAAEVEEGEVLRRGKDLLENALVEDVPVEMSGEELKIQV</sequence>
<dbReference type="PROSITE" id="PS51450">
    <property type="entry name" value="LRR"/>
    <property type="match status" value="1"/>
</dbReference>
<dbReference type="GO" id="GO:0031267">
    <property type="term" value="F:small GTPase binding"/>
    <property type="evidence" value="ECO:0007669"/>
    <property type="project" value="TreeGrafter"/>
</dbReference>
<feature type="region of interest" description="Disordered" evidence="4">
    <location>
        <begin position="1062"/>
        <end position="1114"/>
    </location>
</feature>
<reference evidence="5" key="1">
    <citation type="submission" date="2021-06" db="EMBL/GenBank/DDBJ databases">
        <title>Genome Sequence of Mortierella hyaline Strain SCG-10, a Cold-Adapted, Nitrate-Reducing Fungus Isolated from Soil in Minnesota, USA.</title>
        <authorList>
            <person name="Aldossari N."/>
        </authorList>
    </citation>
    <scope>NUCLEOTIDE SEQUENCE</scope>
    <source>
        <strain evidence="5">SCG-10</strain>
    </source>
</reference>
<dbReference type="SUPFAM" id="SSF89009">
    <property type="entry name" value="GAT-like domain"/>
    <property type="match status" value="1"/>
</dbReference>
<evidence type="ECO:0000313" key="5">
    <source>
        <dbReference type="EMBL" id="KAG9067377.1"/>
    </source>
</evidence>
<dbReference type="SUPFAM" id="SSF52047">
    <property type="entry name" value="RNI-like"/>
    <property type="match status" value="1"/>
</dbReference>
<dbReference type="EMBL" id="JAHRHY010000008">
    <property type="protein sequence ID" value="KAG9067377.1"/>
    <property type="molecule type" value="Genomic_DNA"/>
</dbReference>
<dbReference type="InterPro" id="IPR001611">
    <property type="entry name" value="Leu-rich_rpt"/>
</dbReference>
<protein>
    <recommendedName>
        <fullName evidence="7">RNI-like protein</fullName>
    </recommendedName>
</protein>
<dbReference type="SMART" id="SM00368">
    <property type="entry name" value="LRR_RI"/>
    <property type="match status" value="5"/>
</dbReference>
<dbReference type="PANTHER" id="PTHR24113:SF12">
    <property type="entry name" value="RAN GTPASE-ACTIVATING PROTEIN 1"/>
    <property type="match status" value="1"/>
</dbReference>
<keyword evidence="1" id="KW-0343">GTPase activation</keyword>
<dbReference type="GO" id="GO:0005634">
    <property type="term" value="C:nucleus"/>
    <property type="evidence" value="ECO:0007669"/>
    <property type="project" value="TreeGrafter"/>
</dbReference>
<dbReference type="Pfam" id="PF13516">
    <property type="entry name" value="LRR_6"/>
    <property type="match status" value="1"/>
</dbReference>
<feature type="region of interest" description="Disordered" evidence="4">
    <location>
        <begin position="975"/>
        <end position="1016"/>
    </location>
</feature>
<dbReference type="GO" id="GO:0005829">
    <property type="term" value="C:cytosol"/>
    <property type="evidence" value="ECO:0007669"/>
    <property type="project" value="TreeGrafter"/>
</dbReference>
<dbReference type="PANTHER" id="PTHR24113">
    <property type="entry name" value="RAN GTPASE-ACTIVATING PROTEIN 1"/>
    <property type="match status" value="1"/>
</dbReference>
<feature type="compositionally biased region" description="Low complexity" evidence="4">
    <location>
        <begin position="70"/>
        <end position="89"/>
    </location>
</feature>
<evidence type="ECO:0000256" key="3">
    <source>
        <dbReference type="ARBA" id="ARBA00022737"/>
    </source>
</evidence>
<evidence type="ECO:0000313" key="6">
    <source>
        <dbReference type="Proteomes" id="UP000707451"/>
    </source>
</evidence>
<name>A0A9P8BVX5_9FUNG</name>
<gene>
    <name evidence="5" type="ORF">KI688_012160</name>
</gene>
<comment type="caution">
    <text evidence="5">The sequence shown here is derived from an EMBL/GenBank/DDBJ whole genome shotgun (WGS) entry which is preliminary data.</text>
</comment>
<evidence type="ECO:0000256" key="4">
    <source>
        <dbReference type="SAM" id="MobiDB-lite"/>
    </source>
</evidence>
<feature type="region of interest" description="Disordered" evidence="4">
    <location>
        <begin position="867"/>
        <end position="893"/>
    </location>
</feature>
<feature type="compositionally biased region" description="Polar residues" evidence="4">
    <location>
        <begin position="977"/>
        <end position="1001"/>
    </location>
</feature>
<feature type="compositionally biased region" description="Polar residues" evidence="4">
    <location>
        <begin position="1"/>
        <end position="24"/>
    </location>
</feature>
<accession>A0A9P8BVX5</accession>
<dbReference type="GO" id="GO:0048471">
    <property type="term" value="C:perinuclear region of cytoplasm"/>
    <property type="evidence" value="ECO:0007669"/>
    <property type="project" value="TreeGrafter"/>
</dbReference>